<comment type="caution">
    <text evidence="1">The sequence shown here is derived from an EMBL/GenBank/DDBJ whole genome shotgun (WGS) entry which is preliminary data.</text>
</comment>
<proteinExistence type="predicted"/>
<organism evidence="1">
    <name type="scientific">bioreactor metagenome</name>
    <dbReference type="NCBI Taxonomy" id="1076179"/>
    <lineage>
        <taxon>unclassified sequences</taxon>
        <taxon>metagenomes</taxon>
        <taxon>ecological metagenomes</taxon>
    </lineage>
</organism>
<dbReference type="EMBL" id="VSSQ01064070">
    <property type="protein sequence ID" value="MPN17042.1"/>
    <property type="molecule type" value="Genomic_DNA"/>
</dbReference>
<name>A0A645FTR9_9ZZZZ</name>
<evidence type="ECO:0000313" key="1">
    <source>
        <dbReference type="EMBL" id="MPN17042.1"/>
    </source>
</evidence>
<reference evidence="1" key="1">
    <citation type="submission" date="2019-08" db="EMBL/GenBank/DDBJ databases">
        <authorList>
            <person name="Kucharzyk K."/>
            <person name="Murdoch R.W."/>
            <person name="Higgins S."/>
            <person name="Loffler F."/>
        </authorList>
    </citation>
    <scope>NUCLEOTIDE SEQUENCE</scope>
</reference>
<gene>
    <name evidence="1" type="ORF">SDC9_164391</name>
</gene>
<dbReference type="AlphaFoldDB" id="A0A645FTR9"/>
<accession>A0A645FTR9</accession>
<protein>
    <submittedName>
        <fullName evidence="1">Uncharacterized protein</fullName>
    </submittedName>
</protein>
<sequence length="60" mass="6796">MGVNHSWNNHFTFKIIDFRVITNIFLYPFAAAGKYNSFSLYSHGLAHGINIVRGVHNAIC</sequence>